<proteinExistence type="inferred from homology"/>
<dbReference type="NCBIfam" id="TIGR00657">
    <property type="entry name" value="asp_kinases"/>
    <property type="match status" value="1"/>
</dbReference>
<feature type="binding site" evidence="14">
    <location>
        <position position="47"/>
    </location>
    <ligand>
        <name>substrate</name>
    </ligand>
</feature>
<gene>
    <name evidence="18" type="ORF">HBA54_25030</name>
</gene>
<dbReference type="Pfam" id="PF00696">
    <property type="entry name" value="AA_kinase"/>
    <property type="match status" value="1"/>
</dbReference>
<comment type="catalytic activity">
    <reaction evidence="13 15">
        <text>L-aspartate + ATP = 4-phospho-L-aspartate + ADP</text>
        <dbReference type="Rhea" id="RHEA:23776"/>
        <dbReference type="ChEBI" id="CHEBI:29991"/>
        <dbReference type="ChEBI" id="CHEBI:30616"/>
        <dbReference type="ChEBI" id="CHEBI:57535"/>
        <dbReference type="ChEBI" id="CHEBI:456216"/>
        <dbReference type="EC" id="2.7.2.4"/>
    </reaction>
</comment>
<keyword evidence="7 16" id="KW-0028">Amino-acid biosynthesis</keyword>
<dbReference type="InterPro" id="IPR018042">
    <property type="entry name" value="Aspartate_kinase_CS"/>
</dbReference>
<dbReference type="PROSITE" id="PS51671">
    <property type="entry name" value="ACT"/>
    <property type="match status" value="1"/>
</dbReference>
<evidence type="ECO:0000256" key="14">
    <source>
        <dbReference type="PIRSR" id="PIRSR000726-1"/>
    </source>
</evidence>
<keyword evidence="8 15" id="KW-0808">Transferase</keyword>
<dbReference type="EMBL" id="JAAQPH010000027">
    <property type="protein sequence ID" value="NIA71866.1"/>
    <property type="molecule type" value="Genomic_DNA"/>
</dbReference>
<evidence type="ECO:0000256" key="1">
    <source>
        <dbReference type="ARBA" id="ARBA00004766"/>
    </source>
</evidence>
<dbReference type="InterPro" id="IPR036393">
    <property type="entry name" value="AceGlu_kinase-like_sf"/>
</dbReference>
<evidence type="ECO:0000256" key="6">
    <source>
        <dbReference type="ARBA" id="ARBA00016273"/>
    </source>
</evidence>
<keyword evidence="10 15" id="KW-0418">Kinase</keyword>
<reference evidence="18" key="1">
    <citation type="submission" date="2020-03" db="EMBL/GenBank/DDBJ databases">
        <title>Genome of Pelagibius litoralis DSM 21314T.</title>
        <authorList>
            <person name="Wang G."/>
        </authorList>
    </citation>
    <scope>NUCLEOTIDE SEQUENCE</scope>
    <source>
        <strain evidence="18">DSM 21314</strain>
    </source>
</reference>
<feature type="binding site" evidence="14">
    <location>
        <begin position="173"/>
        <end position="174"/>
    </location>
    <ligand>
        <name>ATP</name>
        <dbReference type="ChEBI" id="CHEBI:30616"/>
    </ligand>
</feature>
<evidence type="ECO:0000256" key="10">
    <source>
        <dbReference type="ARBA" id="ARBA00022777"/>
    </source>
</evidence>
<dbReference type="InterPro" id="IPR002912">
    <property type="entry name" value="ACT_dom"/>
</dbReference>
<dbReference type="InterPro" id="IPR005260">
    <property type="entry name" value="Asp_kin_monofn"/>
</dbReference>
<comment type="similarity">
    <text evidence="4 15">Belongs to the aspartokinase family.</text>
</comment>
<sequence>MARIVMKFGGTSVADLDRIRNAAMRVKAEVDEGHEVAVVVSAMAGVTNNMVDLVHDAAVLADLREYDVIVSSGEQVTAGLLAIVLQDLGVSARSWLGWQIPIRCDDAHGSARIEEIAVDEMERRFAEGQVAVVAGFQGVDAQGRIATLGRGGSDTSAVALAASLDAQRCDIYTDVDGVYTTDPRIVAKARKLDKITYEEMLEMASQGAKVLQTRSVEMAMKHHVRIQVRSSFADSPGTLVVDEEEIVEQAVVSGIAYSRDEAKITLLRVLDHPGIAANIFGPLADASINVDMIVQNISAETDRTDLTFTVSKSDLERAEEVLRRSQGELGFDQLLADPNVVKVSVIGVGMRSHAGVAQQMFKALADRGINIQVISTSEIKVSVLIAEEYTELALRGLHTAYGLDTA</sequence>
<dbReference type="Gene3D" id="3.30.2130.10">
    <property type="entry name" value="VC0802-like"/>
    <property type="match status" value="1"/>
</dbReference>
<evidence type="ECO:0000256" key="15">
    <source>
        <dbReference type="RuleBase" id="RU003448"/>
    </source>
</evidence>
<evidence type="ECO:0000256" key="5">
    <source>
        <dbReference type="ARBA" id="ARBA00013059"/>
    </source>
</evidence>
<keyword evidence="12" id="KW-0457">Lysine biosynthesis</keyword>
<evidence type="ECO:0000256" key="2">
    <source>
        <dbReference type="ARBA" id="ARBA00004986"/>
    </source>
</evidence>
<evidence type="ECO:0000313" key="19">
    <source>
        <dbReference type="Proteomes" id="UP000761264"/>
    </source>
</evidence>
<dbReference type="GO" id="GO:0005829">
    <property type="term" value="C:cytosol"/>
    <property type="evidence" value="ECO:0007669"/>
    <property type="project" value="TreeGrafter"/>
</dbReference>
<dbReference type="Proteomes" id="UP000761264">
    <property type="component" value="Unassembled WGS sequence"/>
</dbReference>
<dbReference type="PANTHER" id="PTHR21499">
    <property type="entry name" value="ASPARTATE KINASE"/>
    <property type="match status" value="1"/>
</dbReference>
<dbReference type="NCBIfam" id="TIGR00656">
    <property type="entry name" value="asp_kin_monofn"/>
    <property type="match status" value="1"/>
</dbReference>
<feature type="binding site" evidence="14">
    <location>
        <position position="74"/>
    </location>
    <ligand>
        <name>substrate</name>
    </ligand>
</feature>
<protein>
    <recommendedName>
        <fullName evidence="6 15">Aspartokinase</fullName>
        <ecNumber evidence="5 15">2.7.2.4</ecNumber>
    </recommendedName>
</protein>
<keyword evidence="9 14" id="KW-0547">Nucleotide-binding</keyword>
<comment type="pathway">
    <text evidence="3 16">Amino-acid biosynthesis; L-threonine biosynthesis; L-threonine from L-aspartate: step 1/5.</text>
</comment>
<feature type="binding site" evidence="14">
    <location>
        <begin position="209"/>
        <end position="210"/>
    </location>
    <ligand>
        <name>ATP</name>
        <dbReference type="ChEBI" id="CHEBI:30616"/>
    </ligand>
</feature>
<dbReference type="PIRSF" id="PIRSF000726">
    <property type="entry name" value="Asp_kin"/>
    <property type="match status" value="1"/>
</dbReference>
<evidence type="ECO:0000259" key="17">
    <source>
        <dbReference type="PROSITE" id="PS51671"/>
    </source>
</evidence>
<dbReference type="EC" id="2.7.2.4" evidence="5 15"/>
<dbReference type="InterPro" id="IPR001341">
    <property type="entry name" value="Asp_kinase"/>
</dbReference>
<dbReference type="SUPFAM" id="SSF55021">
    <property type="entry name" value="ACT-like"/>
    <property type="match status" value="2"/>
</dbReference>
<keyword evidence="19" id="KW-1185">Reference proteome</keyword>
<dbReference type="NCBIfam" id="NF005155">
    <property type="entry name" value="PRK06635.1-4"/>
    <property type="match status" value="1"/>
</dbReference>
<evidence type="ECO:0000256" key="12">
    <source>
        <dbReference type="ARBA" id="ARBA00023154"/>
    </source>
</evidence>
<dbReference type="GO" id="GO:0005524">
    <property type="term" value="F:ATP binding"/>
    <property type="evidence" value="ECO:0007669"/>
    <property type="project" value="UniProtKB-KW"/>
</dbReference>
<dbReference type="CDD" id="cd04261">
    <property type="entry name" value="AAK_AKii-LysC-BS"/>
    <property type="match status" value="1"/>
</dbReference>
<comment type="caution">
    <text evidence="18">The sequence shown here is derived from an EMBL/GenBank/DDBJ whole genome shotgun (WGS) entry which is preliminary data.</text>
</comment>
<evidence type="ECO:0000256" key="4">
    <source>
        <dbReference type="ARBA" id="ARBA00010122"/>
    </source>
</evidence>
<dbReference type="PANTHER" id="PTHR21499:SF3">
    <property type="entry name" value="ASPARTOKINASE"/>
    <property type="match status" value="1"/>
</dbReference>
<evidence type="ECO:0000256" key="3">
    <source>
        <dbReference type="ARBA" id="ARBA00005139"/>
    </source>
</evidence>
<dbReference type="Pfam" id="PF22468">
    <property type="entry name" value="ACT_9"/>
    <property type="match status" value="2"/>
</dbReference>
<evidence type="ECO:0000313" key="18">
    <source>
        <dbReference type="EMBL" id="NIA71866.1"/>
    </source>
</evidence>
<accession>A0A967KI27</accession>
<evidence type="ECO:0000256" key="16">
    <source>
        <dbReference type="RuleBase" id="RU004249"/>
    </source>
</evidence>
<comment type="pathway">
    <text evidence="2 16">Amino-acid biosynthesis; L-methionine biosynthesis via de novo pathway; L-homoserine from L-aspartate: step 1/3.</text>
</comment>
<feature type="domain" description="ACT" evidence="17">
    <location>
        <begin position="264"/>
        <end position="348"/>
    </location>
</feature>
<name>A0A967KI27_9PROT</name>
<dbReference type="Gene3D" id="3.40.1160.10">
    <property type="entry name" value="Acetylglutamate kinase-like"/>
    <property type="match status" value="1"/>
</dbReference>
<keyword evidence="11 14" id="KW-0067">ATP-binding</keyword>
<dbReference type="GO" id="GO:0009089">
    <property type="term" value="P:lysine biosynthetic process via diaminopimelate"/>
    <property type="evidence" value="ECO:0007669"/>
    <property type="project" value="InterPro"/>
</dbReference>
<evidence type="ECO:0000256" key="9">
    <source>
        <dbReference type="ARBA" id="ARBA00022741"/>
    </source>
</evidence>
<dbReference type="GO" id="GO:0009090">
    <property type="term" value="P:homoserine biosynthetic process"/>
    <property type="evidence" value="ECO:0007669"/>
    <property type="project" value="TreeGrafter"/>
</dbReference>
<feature type="binding site" evidence="14">
    <location>
        <begin position="7"/>
        <end position="10"/>
    </location>
    <ligand>
        <name>ATP</name>
        <dbReference type="ChEBI" id="CHEBI:30616"/>
    </ligand>
</feature>
<dbReference type="InterPro" id="IPR054352">
    <property type="entry name" value="ACT_Aspartokinase"/>
</dbReference>
<dbReference type="AlphaFoldDB" id="A0A967KI27"/>
<feature type="binding site" evidence="14">
    <location>
        <position position="179"/>
    </location>
    <ligand>
        <name>ATP</name>
        <dbReference type="ChEBI" id="CHEBI:30616"/>
    </ligand>
</feature>
<feature type="binding site" evidence="14">
    <location>
        <position position="184"/>
    </location>
    <ligand>
        <name>ATP</name>
        <dbReference type="ChEBI" id="CHEBI:30616"/>
    </ligand>
</feature>
<dbReference type="PROSITE" id="PS00324">
    <property type="entry name" value="ASPARTOKINASE"/>
    <property type="match status" value="1"/>
</dbReference>
<dbReference type="InterPro" id="IPR041740">
    <property type="entry name" value="AKii-LysC-BS"/>
</dbReference>
<dbReference type="FunFam" id="3.30.2130.10:FF:000002">
    <property type="entry name" value="Aspartokinase"/>
    <property type="match status" value="1"/>
</dbReference>
<evidence type="ECO:0000256" key="13">
    <source>
        <dbReference type="ARBA" id="ARBA00047872"/>
    </source>
</evidence>
<dbReference type="GO" id="GO:0004072">
    <property type="term" value="F:aspartate kinase activity"/>
    <property type="evidence" value="ECO:0007669"/>
    <property type="project" value="UniProtKB-EC"/>
</dbReference>
<dbReference type="NCBIfam" id="NF005154">
    <property type="entry name" value="PRK06635.1-2"/>
    <property type="match status" value="1"/>
</dbReference>
<dbReference type="InterPro" id="IPR045865">
    <property type="entry name" value="ACT-like_dom_sf"/>
</dbReference>
<dbReference type="CDD" id="cd04936">
    <property type="entry name" value="ACT_AKii-LysC-BS-like_2"/>
    <property type="match status" value="1"/>
</dbReference>
<dbReference type="CDD" id="cd04913">
    <property type="entry name" value="ACT_AKii-LysC-BS-like_1"/>
    <property type="match status" value="1"/>
</dbReference>
<comment type="pathway">
    <text evidence="1 16">Amino-acid biosynthesis; L-lysine biosynthesis via DAP pathway; (S)-tetrahydrodipicolinate from L-aspartate: step 1/4.</text>
</comment>
<evidence type="ECO:0000256" key="11">
    <source>
        <dbReference type="ARBA" id="ARBA00022840"/>
    </source>
</evidence>
<organism evidence="18 19">
    <name type="scientific">Pelagibius litoralis</name>
    <dbReference type="NCBI Taxonomy" id="374515"/>
    <lineage>
        <taxon>Bacteria</taxon>
        <taxon>Pseudomonadati</taxon>
        <taxon>Pseudomonadota</taxon>
        <taxon>Alphaproteobacteria</taxon>
        <taxon>Rhodospirillales</taxon>
        <taxon>Rhodovibrionaceae</taxon>
        <taxon>Pelagibius</taxon>
    </lineage>
</organism>
<dbReference type="SUPFAM" id="SSF53633">
    <property type="entry name" value="Carbamate kinase-like"/>
    <property type="match status" value="1"/>
</dbReference>
<dbReference type="FunFam" id="3.40.1160.10:FF:000002">
    <property type="entry name" value="Aspartokinase"/>
    <property type="match status" value="1"/>
</dbReference>
<dbReference type="RefSeq" id="WP_167230173.1">
    <property type="nucleotide sequence ID" value="NZ_JAAQPH010000027.1"/>
</dbReference>
<evidence type="ECO:0000256" key="8">
    <source>
        <dbReference type="ARBA" id="ARBA00022679"/>
    </source>
</evidence>
<evidence type="ECO:0000256" key="7">
    <source>
        <dbReference type="ARBA" id="ARBA00022605"/>
    </source>
</evidence>
<dbReference type="InterPro" id="IPR001048">
    <property type="entry name" value="Asp/Glu/Uridylate_kinase"/>
</dbReference>